<dbReference type="InterPro" id="IPR001806">
    <property type="entry name" value="Small_GTPase"/>
</dbReference>
<dbReference type="PANTHER" id="PTHR45775">
    <property type="entry name" value="RAD, GEM/KIR FAMILY MEMBER 2, ISOFORM C"/>
    <property type="match status" value="1"/>
</dbReference>
<feature type="region of interest" description="Disordered" evidence="3">
    <location>
        <begin position="23"/>
        <end position="87"/>
    </location>
</feature>
<sequence length="309" mass="34806">MSSRRVSLPVSLGVQRLSILRPAPIPTSRLSPASPRSPCGRRSLPTTPGGRRSLPGTPRNLSPRPHILPDLDEYLPTTPSTSSRNQFSLRDSGFMEANNNSCIKEDEGLPRSERSDGQLRSFDYKHGSVVDNGYQNKGIMKYVQKKRASDGEGEGSRTINFLLNDKEIELEILLESMLESSPFGSHLTMYIVVYNVDNRDSFIRAAEVLYRIYQLRRKNVVPVVLIGNKIDLKRNNVVSTIEGRSLAKIYKCSFAEVSALLSLNIDQMWTELIKQLENPTEIVTWVDRLVNRGRTIAKSCEEIVQRIMA</sequence>
<dbReference type="AlphaFoldDB" id="A0A1I7WRU8"/>
<protein>
    <submittedName>
        <fullName evidence="5">GTP-binding protein Rheb</fullName>
    </submittedName>
</protein>
<dbReference type="PANTHER" id="PTHR45775:SF6">
    <property type="entry name" value="RAD, GEM_KIR FAMILY MEMBER 2, ISOFORM C"/>
    <property type="match status" value="1"/>
</dbReference>
<dbReference type="PROSITE" id="PS51419">
    <property type="entry name" value="RAB"/>
    <property type="match status" value="1"/>
</dbReference>
<dbReference type="Gene3D" id="3.40.50.300">
    <property type="entry name" value="P-loop containing nucleotide triphosphate hydrolases"/>
    <property type="match status" value="1"/>
</dbReference>
<feature type="compositionally biased region" description="Polar residues" evidence="3">
    <location>
        <begin position="77"/>
        <end position="87"/>
    </location>
</feature>
<dbReference type="GO" id="GO:0005246">
    <property type="term" value="F:calcium channel regulator activity"/>
    <property type="evidence" value="ECO:0007669"/>
    <property type="project" value="TreeGrafter"/>
</dbReference>
<accession>A0A1I7WRU8</accession>
<dbReference type="Proteomes" id="UP000095283">
    <property type="component" value="Unplaced"/>
</dbReference>
<dbReference type="SUPFAM" id="SSF52540">
    <property type="entry name" value="P-loop containing nucleoside triphosphate hydrolases"/>
    <property type="match status" value="1"/>
</dbReference>
<dbReference type="PRINTS" id="PR00449">
    <property type="entry name" value="RASTRNSFRMNG"/>
</dbReference>
<comment type="similarity">
    <text evidence="1">Belongs to the small GTPase superfamily. RGK family.</text>
</comment>
<dbReference type="GO" id="GO:0005886">
    <property type="term" value="C:plasma membrane"/>
    <property type="evidence" value="ECO:0007669"/>
    <property type="project" value="TreeGrafter"/>
</dbReference>
<keyword evidence="4" id="KW-1185">Reference proteome</keyword>
<evidence type="ECO:0000313" key="5">
    <source>
        <dbReference type="WBParaSite" id="Hba_07868"/>
    </source>
</evidence>
<dbReference type="PROSITE" id="PS51421">
    <property type="entry name" value="RAS"/>
    <property type="match status" value="1"/>
</dbReference>
<dbReference type="Pfam" id="PF00071">
    <property type="entry name" value="Ras"/>
    <property type="match status" value="1"/>
</dbReference>
<evidence type="ECO:0000256" key="2">
    <source>
        <dbReference type="ARBA" id="ARBA00022553"/>
    </source>
</evidence>
<proteinExistence type="inferred from homology"/>
<dbReference type="SMART" id="SM00175">
    <property type="entry name" value="RAB"/>
    <property type="match status" value="1"/>
</dbReference>
<dbReference type="GO" id="GO:0005525">
    <property type="term" value="F:GTP binding"/>
    <property type="evidence" value="ECO:0007669"/>
    <property type="project" value="InterPro"/>
</dbReference>
<dbReference type="SMART" id="SM00173">
    <property type="entry name" value="RAS"/>
    <property type="match status" value="1"/>
</dbReference>
<dbReference type="InterPro" id="IPR027417">
    <property type="entry name" value="P-loop_NTPase"/>
</dbReference>
<organism evidence="4 5">
    <name type="scientific">Heterorhabditis bacteriophora</name>
    <name type="common">Entomopathogenic nematode worm</name>
    <dbReference type="NCBI Taxonomy" id="37862"/>
    <lineage>
        <taxon>Eukaryota</taxon>
        <taxon>Metazoa</taxon>
        <taxon>Ecdysozoa</taxon>
        <taxon>Nematoda</taxon>
        <taxon>Chromadorea</taxon>
        <taxon>Rhabditida</taxon>
        <taxon>Rhabditina</taxon>
        <taxon>Rhabditomorpha</taxon>
        <taxon>Strongyloidea</taxon>
        <taxon>Heterorhabditidae</taxon>
        <taxon>Heterorhabditis</taxon>
    </lineage>
</organism>
<name>A0A1I7WRU8_HETBA</name>
<evidence type="ECO:0000313" key="4">
    <source>
        <dbReference type="Proteomes" id="UP000095283"/>
    </source>
</evidence>
<dbReference type="GO" id="GO:0003924">
    <property type="term" value="F:GTPase activity"/>
    <property type="evidence" value="ECO:0007669"/>
    <property type="project" value="InterPro"/>
</dbReference>
<reference evidence="5" key="1">
    <citation type="submission" date="2016-11" db="UniProtKB">
        <authorList>
            <consortium name="WormBaseParasite"/>
        </authorList>
    </citation>
    <scope>IDENTIFICATION</scope>
</reference>
<evidence type="ECO:0000256" key="3">
    <source>
        <dbReference type="SAM" id="MobiDB-lite"/>
    </source>
</evidence>
<dbReference type="WBParaSite" id="Hba_07868">
    <property type="protein sequence ID" value="Hba_07868"/>
    <property type="gene ID" value="Hba_07868"/>
</dbReference>
<dbReference type="InterPro" id="IPR051641">
    <property type="entry name" value="RGK_GTP-binding_reg"/>
</dbReference>
<evidence type="ECO:0000256" key="1">
    <source>
        <dbReference type="ARBA" id="ARBA00008846"/>
    </source>
</evidence>
<keyword evidence="2" id="KW-0597">Phosphoprotein</keyword>